<proteinExistence type="predicted"/>
<accession>A0A1A8XJW6</accession>
<organism evidence="1 2">
    <name type="scientific">Candidatus Propionivibrio aalborgensis</name>
    <dbReference type="NCBI Taxonomy" id="1860101"/>
    <lineage>
        <taxon>Bacteria</taxon>
        <taxon>Pseudomonadati</taxon>
        <taxon>Pseudomonadota</taxon>
        <taxon>Betaproteobacteria</taxon>
        <taxon>Rhodocyclales</taxon>
        <taxon>Rhodocyclaceae</taxon>
        <taxon>Propionivibrio</taxon>
    </lineage>
</organism>
<evidence type="ECO:0000313" key="2">
    <source>
        <dbReference type="Proteomes" id="UP000199600"/>
    </source>
</evidence>
<protein>
    <submittedName>
        <fullName evidence="1">Uncharacterized protein</fullName>
    </submittedName>
</protein>
<dbReference type="EMBL" id="FLQY01000029">
    <property type="protein sequence ID" value="SBT04238.1"/>
    <property type="molecule type" value="Genomic_DNA"/>
</dbReference>
<name>A0A1A8XJW6_9RHOO</name>
<dbReference type="Proteomes" id="UP000199600">
    <property type="component" value="Unassembled WGS sequence"/>
</dbReference>
<dbReference type="AlphaFoldDB" id="A0A1A8XJW6"/>
<sequence length="97" mass="10873">MQIGLSSLTLSRSRISVNTPSYFPESTFNAIVHAGFNKVEYDAISVKVIRNDMRSIHDQGFLSPDQKRENVPEKGRLVTEWSCRAFAVLVGSKITKT</sequence>
<keyword evidence="2" id="KW-1185">Reference proteome</keyword>
<evidence type="ECO:0000313" key="1">
    <source>
        <dbReference type="EMBL" id="SBT04238.1"/>
    </source>
</evidence>
<reference evidence="1 2" key="1">
    <citation type="submission" date="2016-06" db="EMBL/GenBank/DDBJ databases">
        <authorList>
            <person name="Kjaerup R.B."/>
            <person name="Dalgaard T.S."/>
            <person name="Juul-Madsen H.R."/>
        </authorList>
    </citation>
    <scope>NUCLEOTIDE SEQUENCE [LARGE SCALE GENOMIC DNA]</scope>
    <source>
        <strain evidence="1">2</strain>
    </source>
</reference>
<gene>
    <name evidence="1" type="ORF">PROAA_1240026</name>
</gene>